<sequence length="271" mass="28840">MTPETQAPETQAAEQARPPKIAFMATCLVDLMRPSVGFAAVKLLEDAGCDVRVPQGQTCCGQPAWNSGDRANAKRLARRTIEAFEDYDAVVLPSGSCAATIIKDYPEMFSAGDRWRARAEKLAAKTFEITAFLADVLPDAKVAAEAPAGVGKVTYHDSCSGLRSLGIKDQPRALLGRVKGVEVSEMVESEVCCGFGGTFCVKYPEISERMVADKARNAEESGAELLLAGDLGCLMNMAGRLTREGRPVKARHVVEVLAGMTDGPAIGEGSK</sequence>
<keyword evidence="3" id="KW-1185">Reference proteome</keyword>
<dbReference type="OrthoDB" id="9770306at2"/>
<dbReference type="STRING" id="356660.SAMN05444336_10720"/>
<dbReference type="PANTHER" id="PTHR30296:SF0">
    <property type="entry name" value="LACTATE UTILIZATION PROTEIN A"/>
    <property type="match status" value="1"/>
</dbReference>
<evidence type="ECO:0000259" key="1">
    <source>
        <dbReference type="Pfam" id="PF02754"/>
    </source>
</evidence>
<feature type="domain" description="Cysteine-rich" evidence="1">
    <location>
        <begin position="21"/>
        <end position="101"/>
    </location>
</feature>
<dbReference type="Pfam" id="PF02754">
    <property type="entry name" value="CCG"/>
    <property type="match status" value="2"/>
</dbReference>
<name>A0A1H3CYM3_9RHOB</name>
<protein>
    <submittedName>
        <fullName evidence="2">L-lactate dehydrogenase complex protein LldE</fullName>
    </submittedName>
</protein>
<dbReference type="PANTHER" id="PTHR30296">
    <property type="entry name" value="UNCHARACTERIZED PROTEIN YKGE"/>
    <property type="match status" value="1"/>
</dbReference>
<dbReference type="EMBL" id="FNMZ01000007">
    <property type="protein sequence ID" value="SDX58549.1"/>
    <property type="molecule type" value="Genomic_DNA"/>
</dbReference>
<dbReference type="AlphaFoldDB" id="A0A1H3CYM3"/>
<gene>
    <name evidence="2" type="ORF">SAMN05444336_10720</name>
</gene>
<evidence type="ECO:0000313" key="2">
    <source>
        <dbReference type="EMBL" id="SDX58549.1"/>
    </source>
</evidence>
<dbReference type="InterPro" id="IPR004017">
    <property type="entry name" value="Cys_rich_dom"/>
</dbReference>
<dbReference type="RefSeq" id="WP_092683772.1">
    <property type="nucleotide sequence ID" value="NZ_FNMZ01000007.1"/>
</dbReference>
<proteinExistence type="predicted"/>
<dbReference type="GO" id="GO:0016491">
    <property type="term" value="F:oxidoreductase activity"/>
    <property type="evidence" value="ECO:0007669"/>
    <property type="project" value="UniProtKB-ARBA"/>
</dbReference>
<dbReference type="GO" id="GO:0005829">
    <property type="term" value="C:cytosol"/>
    <property type="evidence" value="ECO:0007669"/>
    <property type="project" value="TreeGrafter"/>
</dbReference>
<accession>A0A1H3CYM3</accession>
<evidence type="ECO:0000313" key="3">
    <source>
        <dbReference type="Proteomes" id="UP000199118"/>
    </source>
</evidence>
<feature type="domain" description="Cysteine-rich" evidence="1">
    <location>
        <begin position="153"/>
        <end position="237"/>
    </location>
</feature>
<dbReference type="Proteomes" id="UP000199118">
    <property type="component" value="Unassembled WGS sequence"/>
</dbReference>
<reference evidence="2 3" key="1">
    <citation type="submission" date="2016-10" db="EMBL/GenBank/DDBJ databases">
        <authorList>
            <person name="de Groot N.N."/>
        </authorList>
    </citation>
    <scope>NUCLEOTIDE SEQUENCE [LARGE SCALE GENOMIC DNA]</scope>
    <source>
        <strain evidence="2 3">DSM 17890</strain>
    </source>
</reference>
<organism evidence="2 3">
    <name type="scientific">Albimonas donghaensis</name>
    <dbReference type="NCBI Taxonomy" id="356660"/>
    <lineage>
        <taxon>Bacteria</taxon>
        <taxon>Pseudomonadati</taxon>
        <taxon>Pseudomonadota</taxon>
        <taxon>Alphaproteobacteria</taxon>
        <taxon>Rhodobacterales</taxon>
        <taxon>Paracoccaceae</taxon>
        <taxon>Albimonas</taxon>
    </lineage>
</organism>